<keyword evidence="3 7" id="KW-0175">Coiled coil</keyword>
<evidence type="ECO:0000256" key="6">
    <source>
        <dbReference type="ARBA" id="ARBA00023242"/>
    </source>
</evidence>
<dbReference type="Proteomes" id="UP001300502">
    <property type="component" value="Unassembled WGS sequence"/>
</dbReference>
<evidence type="ECO:0000313" key="11">
    <source>
        <dbReference type="Proteomes" id="UP001300502"/>
    </source>
</evidence>
<evidence type="ECO:0000256" key="2">
    <source>
        <dbReference type="ARBA" id="ARBA00023015"/>
    </source>
</evidence>
<keyword evidence="5" id="KW-0804">Transcription</keyword>
<keyword evidence="4" id="KW-0238">DNA-binding</keyword>
<feature type="region of interest" description="Disordered" evidence="8">
    <location>
        <begin position="96"/>
        <end position="132"/>
    </location>
</feature>
<evidence type="ECO:0000259" key="9">
    <source>
        <dbReference type="PROSITE" id="PS51519"/>
    </source>
</evidence>
<dbReference type="InterPro" id="IPR003035">
    <property type="entry name" value="RWP-RK_dom"/>
</dbReference>
<feature type="compositionally biased region" description="Acidic residues" evidence="8">
    <location>
        <begin position="109"/>
        <end position="124"/>
    </location>
</feature>
<dbReference type="InterPro" id="IPR044607">
    <property type="entry name" value="RKD-like"/>
</dbReference>
<gene>
    <name evidence="10" type="ORF">GAYE_SCF00G1668</name>
</gene>
<evidence type="ECO:0000256" key="1">
    <source>
        <dbReference type="ARBA" id="ARBA00004049"/>
    </source>
</evidence>
<keyword evidence="2" id="KW-0805">Transcription regulation</keyword>
<evidence type="ECO:0000256" key="4">
    <source>
        <dbReference type="ARBA" id="ARBA00023125"/>
    </source>
</evidence>
<evidence type="ECO:0000256" key="5">
    <source>
        <dbReference type="ARBA" id="ARBA00023163"/>
    </source>
</evidence>
<comment type="caution">
    <text evidence="10">The sequence shown here is derived from an EMBL/GenBank/DDBJ whole genome shotgun (WGS) entry which is preliminary data.</text>
</comment>
<keyword evidence="6" id="KW-0539">Nucleus</keyword>
<dbReference type="PROSITE" id="PS51519">
    <property type="entry name" value="RWP_RK"/>
    <property type="match status" value="1"/>
</dbReference>
<organism evidence="10 11">
    <name type="scientific">Galdieria yellowstonensis</name>
    <dbReference type="NCBI Taxonomy" id="3028027"/>
    <lineage>
        <taxon>Eukaryota</taxon>
        <taxon>Rhodophyta</taxon>
        <taxon>Bangiophyceae</taxon>
        <taxon>Galdieriales</taxon>
        <taxon>Galdieriaceae</taxon>
        <taxon>Galdieria</taxon>
    </lineage>
</organism>
<accession>A0AAV9I8X1</accession>
<proteinExistence type="predicted"/>
<keyword evidence="11" id="KW-1185">Reference proteome</keyword>
<feature type="region of interest" description="Disordered" evidence="8">
    <location>
        <begin position="316"/>
        <end position="335"/>
    </location>
</feature>
<reference evidence="10 11" key="1">
    <citation type="submission" date="2022-07" db="EMBL/GenBank/DDBJ databases">
        <title>Genome-wide signatures of adaptation to extreme environments.</title>
        <authorList>
            <person name="Cho C.H."/>
            <person name="Yoon H.S."/>
        </authorList>
    </citation>
    <scope>NUCLEOTIDE SEQUENCE [LARGE SCALE GENOMIC DNA]</scope>
    <source>
        <strain evidence="10 11">108.79 E11</strain>
    </source>
</reference>
<comment type="function">
    <text evidence="1">Putative transcription factor.</text>
</comment>
<protein>
    <recommendedName>
        <fullName evidence="9">RWP-RK domain-containing protein</fullName>
    </recommendedName>
</protein>
<dbReference type="GO" id="GO:0003700">
    <property type="term" value="F:DNA-binding transcription factor activity"/>
    <property type="evidence" value="ECO:0007669"/>
    <property type="project" value="InterPro"/>
</dbReference>
<name>A0AAV9I8X1_9RHOD</name>
<evidence type="ECO:0000313" key="10">
    <source>
        <dbReference type="EMBL" id="KAK4523772.1"/>
    </source>
</evidence>
<evidence type="ECO:0000256" key="3">
    <source>
        <dbReference type="ARBA" id="ARBA00023054"/>
    </source>
</evidence>
<dbReference type="EMBL" id="JANCYU010000020">
    <property type="protein sequence ID" value="KAK4523772.1"/>
    <property type="molecule type" value="Genomic_DNA"/>
</dbReference>
<evidence type="ECO:0000256" key="8">
    <source>
        <dbReference type="SAM" id="MobiDB-lite"/>
    </source>
</evidence>
<dbReference type="PANTHER" id="PTHR46373">
    <property type="entry name" value="PROTEIN RKD4"/>
    <property type="match status" value="1"/>
</dbReference>
<dbReference type="GO" id="GO:0003677">
    <property type="term" value="F:DNA binding"/>
    <property type="evidence" value="ECO:0007669"/>
    <property type="project" value="UniProtKB-KW"/>
</dbReference>
<dbReference type="AlphaFoldDB" id="A0AAV9I8X1"/>
<evidence type="ECO:0000256" key="7">
    <source>
        <dbReference type="SAM" id="Coils"/>
    </source>
</evidence>
<dbReference type="PANTHER" id="PTHR46373:SF2">
    <property type="entry name" value="RWP-RK DOMAIN-CONTAINING PROTEIN"/>
    <property type="match status" value="1"/>
</dbReference>
<sequence>MPKQRKALTLDCLKGYFSRTLEEAAKELGVCSTVIKNVCRKYGIRRWPYRKIQSINRLIEYLEQQLLEDSKGEKVLGDEKKKRLVNELRRLQRQKDRFQAFPESAGEQDVGDEEPEEEEEEENTLNESKLDYQSNESLGSFDTLERTISTEETQQLFHDSFPVAEASEAEVNRTTTDQSPIFQEDPFYHTSTSLSDLGEVKDSQQFHLYSSQYLSDSCLDFQMKDPSVSLREATQSSTFPSESSYSYRALWDAPEGSLPNENMLISDGSSINVFENNNATVKIENRDIDVIESYKPAPGDLQLQFRSAASSAQSESVTQEEIFTEMSETSRHSHLNPSQNFAKFLMNLGPQGVEALGPELIVQLAQQYYEETTRSTYFGCQSYEAMEDTLYNIRLLKGRIEDLERECMVLRFQNEVLSNLVASQNNRTNTNQS</sequence>
<feature type="domain" description="RWP-RK" evidence="9">
    <location>
        <begin position="1"/>
        <end position="76"/>
    </location>
</feature>
<feature type="coiled-coil region" evidence="7">
    <location>
        <begin position="386"/>
        <end position="420"/>
    </location>
</feature>
<dbReference type="Pfam" id="PF02042">
    <property type="entry name" value="RWP-RK"/>
    <property type="match status" value="1"/>
</dbReference>